<dbReference type="Proteomes" id="UP001499987">
    <property type="component" value="Unassembled WGS sequence"/>
</dbReference>
<evidence type="ECO:0000313" key="3">
    <source>
        <dbReference type="EMBL" id="GAA1118507.1"/>
    </source>
</evidence>
<evidence type="ECO:0000256" key="1">
    <source>
        <dbReference type="SAM" id="MobiDB-lite"/>
    </source>
</evidence>
<dbReference type="Pfam" id="PF02624">
    <property type="entry name" value="YcaO"/>
    <property type="match status" value="1"/>
</dbReference>
<feature type="region of interest" description="Disordered" evidence="1">
    <location>
        <begin position="1"/>
        <end position="22"/>
    </location>
</feature>
<dbReference type="Gene3D" id="3.30.40.250">
    <property type="match status" value="1"/>
</dbReference>
<proteinExistence type="predicted"/>
<evidence type="ECO:0000313" key="4">
    <source>
        <dbReference type="Proteomes" id="UP001499987"/>
    </source>
</evidence>
<dbReference type="Gene3D" id="3.30.160.660">
    <property type="match status" value="1"/>
</dbReference>
<gene>
    <name evidence="3" type="ORF">GCM10009663_68090</name>
</gene>
<dbReference type="Gene3D" id="3.30.1330.230">
    <property type="match status" value="1"/>
</dbReference>
<evidence type="ECO:0000259" key="2">
    <source>
        <dbReference type="PROSITE" id="PS51664"/>
    </source>
</evidence>
<keyword evidence="4" id="KW-1185">Reference proteome</keyword>
<protein>
    <submittedName>
        <fullName evidence="3">YcaO-related McrA-glycine thioamidation protein</fullName>
    </submittedName>
</protein>
<dbReference type="PANTHER" id="PTHR37809">
    <property type="entry name" value="RIBOSOMAL PROTEIN S12 METHYLTHIOTRANSFERASE ACCESSORY FACTOR YCAO"/>
    <property type="match status" value="1"/>
</dbReference>
<accession>A0ABN1U4N6</accession>
<dbReference type="InterPro" id="IPR003776">
    <property type="entry name" value="YcaO-like_dom"/>
</dbReference>
<organism evidence="3 4">
    <name type="scientific">Kitasatospora arboriphila</name>
    <dbReference type="NCBI Taxonomy" id="258052"/>
    <lineage>
        <taxon>Bacteria</taxon>
        <taxon>Bacillati</taxon>
        <taxon>Actinomycetota</taxon>
        <taxon>Actinomycetes</taxon>
        <taxon>Kitasatosporales</taxon>
        <taxon>Streptomycetaceae</taxon>
        <taxon>Kitasatospora</taxon>
    </lineage>
</organism>
<dbReference type="EMBL" id="BAAALD010000109">
    <property type="protein sequence ID" value="GAA1118507.1"/>
    <property type="molecule type" value="Genomic_DNA"/>
</dbReference>
<feature type="domain" description="YcaO" evidence="2">
    <location>
        <begin position="71"/>
        <end position="432"/>
    </location>
</feature>
<name>A0ABN1U4N6_9ACTN</name>
<sequence>MLDALTTRWDKDHRDGTHRSRAPADTLADYGGRMARMGITRLANMTGLDWLGIPVYNAIRPNSRSLSVSQGKGATHDAARVSALMESIEYWHAEFFEGSLRHESYRELARRQPVLDVSRLPLRGGLDTVGEGSRETPARAGLRTDLPMLWTEGFDLLAGSPLWLPYDNVRLNKVGIDYAATTFRVSSNGLASGNNLVEAVIHGICELVERDALTMWWQGVRTAADVARTKLDLGTVTDPVCRGVLDAFEEGGIEVAVWDVTCDTGIPTYQCCVVERADRVAWRSFGACWGYGTHTSPEVALSRALTEAAQSRITVIAASRDENFRTMYKAQNDARTLARTREVFFAAPGTLPFDTGRGIDHPTLNEDLRAVLERLSAAGIENVVAVDLTKPEIGIPTAKVVVPDLEFYSLFIGYTPGRRARRRLLGAQEATR</sequence>
<feature type="compositionally biased region" description="Basic and acidic residues" evidence="1">
    <location>
        <begin position="8"/>
        <end position="18"/>
    </location>
</feature>
<dbReference type="RefSeq" id="WP_344627586.1">
    <property type="nucleotide sequence ID" value="NZ_BAAALD010000109.1"/>
</dbReference>
<dbReference type="PANTHER" id="PTHR37809:SF1">
    <property type="entry name" value="RIBOSOMAL PROTEIN S12 METHYLTHIOTRANSFERASE ACCESSORY FACTOR YCAO"/>
    <property type="match status" value="1"/>
</dbReference>
<reference evidence="3 4" key="1">
    <citation type="journal article" date="2019" name="Int. J. Syst. Evol. Microbiol.">
        <title>The Global Catalogue of Microorganisms (GCM) 10K type strain sequencing project: providing services to taxonomists for standard genome sequencing and annotation.</title>
        <authorList>
            <consortium name="The Broad Institute Genomics Platform"/>
            <consortium name="The Broad Institute Genome Sequencing Center for Infectious Disease"/>
            <person name="Wu L."/>
            <person name="Ma J."/>
        </authorList>
    </citation>
    <scope>NUCLEOTIDE SEQUENCE [LARGE SCALE GENOMIC DNA]</scope>
    <source>
        <strain evidence="3 4">JCM 13002</strain>
    </source>
</reference>
<dbReference type="PROSITE" id="PS51664">
    <property type="entry name" value="YCAO"/>
    <property type="match status" value="1"/>
</dbReference>
<dbReference type="NCBIfam" id="TIGR00702">
    <property type="entry name" value="YcaO-type kinase domain"/>
    <property type="match status" value="1"/>
</dbReference>
<comment type="caution">
    <text evidence="3">The sequence shown here is derived from an EMBL/GenBank/DDBJ whole genome shotgun (WGS) entry which is preliminary data.</text>
</comment>